<dbReference type="InterPro" id="IPR004841">
    <property type="entry name" value="AA-permease/SLC12A_dom"/>
</dbReference>
<evidence type="ECO:0000313" key="8">
    <source>
        <dbReference type="Proteomes" id="UP001596044"/>
    </source>
</evidence>
<comment type="subcellular location">
    <subcellularLocation>
        <location evidence="1">Membrane</location>
        <topology evidence="1">Multi-pass membrane protein</topology>
    </subcellularLocation>
</comment>
<evidence type="ECO:0000256" key="4">
    <source>
        <dbReference type="ARBA" id="ARBA00023136"/>
    </source>
</evidence>
<feature type="transmembrane region" description="Helical" evidence="5">
    <location>
        <begin position="320"/>
        <end position="342"/>
    </location>
</feature>
<evidence type="ECO:0000313" key="7">
    <source>
        <dbReference type="EMBL" id="MFC5449383.1"/>
    </source>
</evidence>
<keyword evidence="4 5" id="KW-0472">Membrane</keyword>
<keyword evidence="2 5" id="KW-0812">Transmembrane</keyword>
<feature type="transmembrane region" description="Helical" evidence="5">
    <location>
        <begin position="348"/>
        <end position="369"/>
    </location>
</feature>
<reference evidence="8" key="1">
    <citation type="journal article" date="2019" name="Int. J. Syst. Evol. Microbiol.">
        <title>The Global Catalogue of Microorganisms (GCM) 10K type strain sequencing project: providing services to taxonomists for standard genome sequencing and annotation.</title>
        <authorList>
            <consortium name="The Broad Institute Genomics Platform"/>
            <consortium name="The Broad Institute Genome Sequencing Center for Infectious Disease"/>
            <person name="Wu L."/>
            <person name="Ma J."/>
        </authorList>
    </citation>
    <scope>NUCLEOTIDE SEQUENCE [LARGE SCALE GENOMIC DNA]</scope>
    <source>
        <strain evidence="8">KACC 11904</strain>
    </source>
</reference>
<dbReference type="InterPro" id="IPR050367">
    <property type="entry name" value="APC_superfamily"/>
</dbReference>
<accession>A0ABW0K7R6</accession>
<proteinExistence type="predicted"/>
<dbReference type="Pfam" id="PF00324">
    <property type="entry name" value="AA_permease"/>
    <property type="match status" value="1"/>
</dbReference>
<gene>
    <name evidence="7" type="ORF">ACFPOG_14030</name>
</gene>
<sequence>MESNVTLRKSLTMFQAAFLGLAWMTPMIYFSVFGIAYDASQGSITEAYVLALVAIVFTAVSYSILSGIFPTSGSAYTYVKQAIHPYLGFLVGWAIMLDYLFSPLIAYLTFGIFLHAQFPAVPSFVWIVLLNVLVALVNIVGIKVSALVSKLFVLIQICFIVLVCFLLVRTLMGQPAAILPFADWSSHYSTALAGASIICFSFLGFDVVTTMAEETKDAKKNIPRAVMLIIIVAGILYISLSMLIQMVFPSLSFANLDAAGFELIKQIGGAALGLMFIMVMILAIFTQGLTSITSVSRLLFVFGRDAILPKRFFGRLSAKFLTPVNNIVLVSVLSLFALSISLDMAVKFVSFGSLVSFVFVNVCVIVECYFKRKMRSLPQTFLYFIFPLLGAVFICWLLSLLDSHALRLGFAWMAAGVIYHAYRTKLSKGWLKQSLLDAREQRRQMVLRAMMADD</sequence>
<protein>
    <submittedName>
        <fullName evidence="7">APC family permease</fullName>
    </submittedName>
</protein>
<dbReference type="PANTHER" id="PTHR42770">
    <property type="entry name" value="AMINO ACID TRANSPORTER-RELATED"/>
    <property type="match status" value="1"/>
</dbReference>
<comment type="caution">
    <text evidence="7">The sequence shown here is derived from an EMBL/GenBank/DDBJ whole genome shotgun (WGS) entry which is preliminary data.</text>
</comment>
<dbReference type="Proteomes" id="UP001596044">
    <property type="component" value="Unassembled WGS sequence"/>
</dbReference>
<feature type="transmembrane region" description="Helical" evidence="5">
    <location>
        <begin position="86"/>
        <end position="114"/>
    </location>
</feature>
<evidence type="ECO:0000259" key="6">
    <source>
        <dbReference type="Pfam" id="PF00324"/>
    </source>
</evidence>
<dbReference type="EMBL" id="JBHSMJ010000018">
    <property type="protein sequence ID" value="MFC5449383.1"/>
    <property type="molecule type" value="Genomic_DNA"/>
</dbReference>
<evidence type="ECO:0000256" key="2">
    <source>
        <dbReference type="ARBA" id="ARBA00022692"/>
    </source>
</evidence>
<feature type="transmembrane region" description="Helical" evidence="5">
    <location>
        <begin position="12"/>
        <end position="35"/>
    </location>
</feature>
<feature type="transmembrane region" description="Helical" evidence="5">
    <location>
        <begin position="225"/>
        <end position="247"/>
    </location>
</feature>
<dbReference type="PANTHER" id="PTHR42770:SF8">
    <property type="entry name" value="PUTRESCINE IMPORTER PUUP"/>
    <property type="match status" value="1"/>
</dbReference>
<evidence type="ECO:0000256" key="5">
    <source>
        <dbReference type="SAM" id="Phobius"/>
    </source>
</evidence>
<evidence type="ECO:0000256" key="3">
    <source>
        <dbReference type="ARBA" id="ARBA00022989"/>
    </source>
</evidence>
<feature type="transmembrane region" description="Helical" evidence="5">
    <location>
        <begin position="267"/>
        <end position="300"/>
    </location>
</feature>
<organism evidence="7 8">
    <name type="scientific">Paenibacillus aestuarii</name>
    <dbReference type="NCBI Taxonomy" id="516965"/>
    <lineage>
        <taxon>Bacteria</taxon>
        <taxon>Bacillati</taxon>
        <taxon>Bacillota</taxon>
        <taxon>Bacilli</taxon>
        <taxon>Bacillales</taxon>
        <taxon>Paenibacillaceae</taxon>
        <taxon>Paenibacillus</taxon>
    </lineage>
</organism>
<feature type="transmembrane region" description="Helical" evidence="5">
    <location>
        <begin position="192"/>
        <end position="213"/>
    </location>
</feature>
<evidence type="ECO:0000256" key="1">
    <source>
        <dbReference type="ARBA" id="ARBA00004141"/>
    </source>
</evidence>
<name>A0ABW0K7R6_9BACL</name>
<dbReference type="RefSeq" id="WP_270879775.1">
    <property type="nucleotide sequence ID" value="NZ_JAQFVF010000026.1"/>
</dbReference>
<feature type="transmembrane region" description="Helical" evidence="5">
    <location>
        <begin position="381"/>
        <end position="399"/>
    </location>
</feature>
<feature type="transmembrane region" description="Helical" evidence="5">
    <location>
        <begin position="405"/>
        <end position="422"/>
    </location>
</feature>
<keyword evidence="3 5" id="KW-1133">Transmembrane helix</keyword>
<feature type="transmembrane region" description="Helical" evidence="5">
    <location>
        <begin position="120"/>
        <end position="139"/>
    </location>
</feature>
<dbReference type="Gene3D" id="1.20.1740.10">
    <property type="entry name" value="Amino acid/polyamine transporter I"/>
    <property type="match status" value="1"/>
</dbReference>
<dbReference type="PIRSF" id="PIRSF006060">
    <property type="entry name" value="AA_transporter"/>
    <property type="match status" value="1"/>
</dbReference>
<keyword evidence="8" id="KW-1185">Reference proteome</keyword>
<feature type="transmembrane region" description="Helical" evidence="5">
    <location>
        <begin position="47"/>
        <end position="65"/>
    </location>
</feature>
<feature type="domain" description="Amino acid permease/ SLC12A" evidence="6">
    <location>
        <begin position="27"/>
        <end position="398"/>
    </location>
</feature>
<feature type="transmembrane region" description="Helical" evidence="5">
    <location>
        <begin position="151"/>
        <end position="172"/>
    </location>
</feature>